<protein>
    <submittedName>
        <fullName evidence="1">Glucose-6-phosphate isomerase</fullName>
    </submittedName>
</protein>
<keyword evidence="1" id="KW-0413">Isomerase</keyword>
<evidence type="ECO:0000313" key="1">
    <source>
        <dbReference type="EMBL" id="SGY92384.1"/>
    </source>
</evidence>
<dbReference type="EMBL" id="FPLJ01000052">
    <property type="protein sequence ID" value="SGY92384.1"/>
    <property type="molecule type" value="Genomic_DNA"/>
</dbReference>
<sequence length="267" mass="30349">MMQQHWQTMKAKFTLLSMRERSLLVGSLLIAIVYLVYSLWLEPVYLQNQKSQSKLTSLQQQQQQYEFDKAELLQALASDPNKIVQLRIARAESEFNKANGKLTDLTADLINSNQMALVLGDVLSRAKNVKLISIESLPVTTLTGNNNALDKVEEKAKPKFSNASGQDLNADKIIKSDEISKNIDAALANSETPITVTDDSEVLLYRHGLRITMTGSFFNIQAYLTQIEQLPKKFYWEVFDYQIQDYPTAQVVMEIYTLSINKEFIRG</sequence>
<proteinExistence type="predicted"/>
<reference evidence="1 2" key="1">
    <citation type="submission" date="2016-11" db="EMBL/GenBank/DDBJ databases">
        <authorList>
            <person name="Klemetsen T."/>
        </authorList>
    </citation>
    <scope>NUCLEOTIDE SEQUENCE [LARGE SCALE GENOMIC DNA]</scope>
    <source>
        <strain evidence="1">MT 2528</strain>
    </source>
</reference>
<name>A0ABY1HH81_9GAMM</name>
<accession>A0ABY1HH81</accession>
<dbReference type="GeneID" id="61296234"/>
<dbReference type="RefSeq" id="WP_075472302.1">
    <property type="nucleotide sequence ID" value="NZ_CAWQZC010000139.1"/>
</dbReference>
<organism evidence="1 2">
    <name type="scientific">Moritella viscosa</name>
    <dbReference type="NCBI Taxonomy" id="80854"/>
    <lineage>
        <taxon>Bacteria</taxon>
        <taxon>Pseudomonadati</taxon>
        <taxon>Pseudomonadota</taxon>
        <taxon>Gammaproteobacteria</taxon>
        <taxon>Alteromonadales</taxon>
        <taxon>Moritellaceae</taxon>
        <taxon>Moritella</taxon>
    </lineage>
</organism>
<keyword evidence="2" id="KW-1185">Reference proteome</keyword>
<dbReference type="Proteomes" id="UP000182660">
    <property type="component" value="Unassembled WGS sequence"/>
</dbReference>
<comment type="caution">
    <text evidence="1">The sequence shown here is derived from an EMBL/GenBank/DDBJ whole genome shotgun (WGS) entry which is preliminary data.</text>
</comment>
<dbReference type="GO" id="GO:0016853">
    <property type="term" value="F:isomerase activity"/>
    <property type="evidence" value="ECO:0007669"/>
    <property type="project" value="UniProtKB-KW"/>
</dbReference>
<gene>
    <name evidence="1" type="ORF">MT2528_2376</name>
</gene>
<evidence type="ECO:0000313" key="2">
    <source>
        <dbReference type="Proteomes" id="UP000182660"/>
    </source>
</evidence>